<dbReference type="Pfam" id="PF10604">
    <property type="entry name" value="Polyketide_cyc2"/>
    <property type="match status" value="1"/>
</dbReference>
<evidence type="ECO:0000313" key="1">
    <source>
        <dbReference type="EMBL" id="GAA2704102.1"/>
    </source>
</evidence>
<dbReference type="Proteomes" id="UP001499989">
    <property type="component" value="Unassembled WGS sequence"/>
</dbReference>
<name>A0ABN3TIA8_9ACTN</name>
<proteinExistence type="predicted"/>
<dbReference type="InterPro" id="IPR019587">
    <property type="entry name" value="Polyketide_cyclase/dehydratase"/>
</dbReference>
<sequence length="153" mass="16821">MPPFEHTPRGIDETAPVISRHSIRIAAPINRVWHLHTDIDGWPRWQTDIRSAQADGPVASGSTFHWATAGMSIGSTVHIVEAPERILWGGTAHGITALHEWRFKADGDGTLVHNEESWSGDPVDADTENLREALGQSLDSWLQHLRRAAEGAA</sequence>
<reference evidence="1 2" key="1">
    <citation type="journal article" date="2019" name="Int. J. Syst. Evol. Microbiol.">
        <title>The Global Catalogue of Microorganisms (GCM) 10K type strain sequencing project: providing services to taxonomists for standard genome sequencing and annotation.</title>
        <authorList>
            <consortium name="The Broad Institute Genomics Platform"/>
            <consortium name="The Broad Institute Genome Sequencing Center for Infectious Disease"/>
            <person name="Wu L."/>
            <person name="Ma J."/>
        </authorList>
    </citation>
    <scope>NUCLEOTIDE SEQUENCE [LARGE SCALE GENOMIC DNA]</scope>
    <source>
        <strain evidence="1 2">JCM 4531</strain>
    </source>
</reference>
<gene>
    <name evidence="1" type="ORF">GCM10010310_77450</name>
</gene>
<organism evidence="1 2">
    <name type="scientific">Streptomyces violaceolatus</name>
    <dbReference type="NCBI Taxonomy" id="67378"/>
    <lineage>
        <taxon>Bacteria</taxon>
        <taxon>Bacillati</taxon>
        <taxon>Actinomycetota</taxon>
        <taxon>Actinomycetes</taxon>
        <taxon>Kitasatosporales</taxon>
        <taxon>Streptomycetaceae</taxon>
        <taxon>Streptomyces</taxon>
        <taxon>Streptomyces violaceoruber group</taxon>
    </lineage>
</organism>
<dbReference type="Gene3D" id="3.30.530.20">
    <property type="match status" value="1"/>
</dbReference>
<dbReference type="RefSeq" id="WP_319123375.1">
    <property type="nucleotide sequence ID" value="NZ_BAAASK010000046.1"/>
</dbReference>
<comment type="caution">
    <text evidence="1">The sequence shown here is derived from an EMBL/GenBank/DDBJ whole genome shotgun (WGS) entry which is preliminary data.</text>
</comment>
<dbReference type="EMBL" id="BAAASK010000046">
    <property type="protein sequence ID" value="GAA2704102.1"/>
    <property type="molecule type" value="Genomic_DNA"/>
</dbReference>
<evidence type="ECO:0000313" key="2">
    <source>
        <dbReference type="Proteomes" id="UP001499989"/>
    </source>
</evidence>
<dbReference type="InterPro" id="IPR023393">
    <property type="entry name" value="START-like_dom_sf"/>
</dbReference>
<accession>A0ABN3TIA8</accession>
<dbReference type="SUPFAM" id="SSF55961">
    <property type="entry name" value="Bet v1-like"/>
    <property type="match status" value="1"/>
</dbReference>
<protein>
    <submittedName>
        <fullName evidence="1">SRPBCC family protein</fullName>
    </submittedName>
</protein>
<keyword evidence="2" id="KW-1185">Reference proteome</keyword>